<dbReference type="PANTHER" id="PTHR33567:SF3">
    <property type="entry name" value="CHROMATE ION TRANSPORTER (EUROFUNG)"/>
    <property type="match status" value="1"/>
</dbReference>
<dbReference type="InterPro" id="IPR003370">
    <property type="entry name" value="Chromate_transpt"/>
</dbReference>
<dbReference type="PIRSF" id="PIRSF004810">
    <property type="entry name" value="ChrA"/>
    <property type="match status" value="1"/>
</dbReference>
<evidence type="ECO:0000256" key="3">
    <source>
        <dbReference type="ARBA" id="ARBA00022475"/>
    </source>
</evidence>
<feature type="transmembrane region" description="Helical" evidence="7">
    <location>
        <begin position="119"/>
        <end position="139"/>
    </location>
</feature>
<dbReference type="PANTHER" id="PTHR33567">
    <property type="entry name" value="CHROMATE ION TRANSPORTER (EUROFUNG)"/>
    <property type="match status" value="1"/>
</dbReference>
<evidence type="ECO:0000313" key="9">
    <source>
        <dbReference type="Proteomes" id="UP001416393"/>
    </source>
</evidence>
<keyword evidence="9" id="KW-1185">Reference proteome</keyword>
<sequence length="452" mass="49827">MKTDSKIPYPSYREAVKVWVKVALYSFGGPAGQIAVMHKFLVEEKKWISENRFLHALNYCMLLPGPEAQQLATYIGWLLHKRKGGIVAGALFVLPGFLAILVLSIFYALWKDLTWVEGIFYGIKPAVLAIVVGAVLKIGKRALKNEVMITLSVLAFIAIFFFKIPFPYIIIGAGIIGFLGGKLWADKFYVIKGHQTNSQVQEDVIGVEAQTIKPSGVKTIKTALFWLLLWVVPVAVIGILLGKDNVFTQESLFFSKSAIVTFGGAYAVLAYISQKAVETYAWLLPGEMLDGLGMAETTPGPLIQVVQFVGFMGAYRNPGALDPVMAGVLASILVTWVTFIPCFLFIFVGAPYIEYLRNNKSLSTALSGITAAVVGVILNLGIWFTLHTLFGTIEERQSYGVHFMIPDWNTLDIGSLIITLIALFAYFRLKLNMLKTIGICVVLGLFIKIVIH</sequence>
<evidence type="ECO:0000256" key="7">
    <source>
        <dbReference type="SAM" id="Phobius"/>
    </source>
</evidence>
<organism evidence="8 9">
    <name type="scientific">Mariniflexile soesokkakense</name>
    <dbReference type="NCBI Taxonomy" id="1343160"/>
    <lineage>
        <taxon>Bacteria</taxon>
        <taxon>Pseudomonadati</taxon>
        <taxon>Bacteroidota</taxon>
        <taxon>Flavobacteriia</taxon>
        <taxon>Flavobacteriales</taxon>
        <taxon>Flavobacteriaceae</taxon>
        <taxon>Mariniflexile</taxon>
    </lineage>
</organism>
<keyword evidence="5 7" id="KW-1133">Transmembrane helix</keyword>
<keyword evidence="4 7" id="KW-0812">Transmembrane</keyword>
<reference evidence="8 9" key="1">
    <citation type="submission" date="2024-01" db="EMBL/GenBank/DDBJ databases">
        <title>Mariniflexile litorale sp. nov., isolated from the shallow sediments of the Sea of Japan.</title>
        <authorList>
            <person name="Romanenko L."/>
            <person name="Bystritskaya E."/>
            <person name="Isaeva M."/>
        </authorList>
    </citation>
    <scope>NUCLEOTIDE SEQUENCE [LARGE SCALE GENOMIC DNA]</scope>
    <source>
        <strain evidence="8 9">KCTC 32427</strain>
    </source>
</reference>
<evidence type="ECO:0000256" key="2">
    <source>
        <dbReference type="ARBA" id="ARBA00005262"/>
    </source>
</evidence>
<dbReference type="EMBL" id="JAZHYP010000004">
    <property type="protein sequence ID" value="MEN3324025.1"/>
    <property type="molecule type" value="Genomic_DNA"/>
</dbReference>
<feature type="transmembrane region" description="Helical" evidence="7">
    <location>
        <begin position="324"/>
        <end position="353"/>
    </location>
</feature>
<evidence type="ECO:0000256" key="6">
    <source>
        <dbReference type="ARBA" id="ARBA00023136"/>
    </source>
</evidence>
<dbReference type="InterPro" id="IPR014047">
    <property type="entry name" value="Chr_Tranpt_l_chain"/>
</dbReference>
<keyword evidence="6 7" id="KW-0472">Membrane</keyword>
<feature type="transmembrane region" description="Helical" evidence="7">
    <location>
        <begin position="365"/>
        <end position="390"/>
    </location>
</feature>
<evidence type="ECO:0000256" key="1">
    <source>
        <dbReference type="ARBA" id="ARBA00004651"/>
    </source>
</evidence>
<feature type="transmembrane region" description="Helical" evidence="7">
    <location>
        <begin position="151"/>
        <end position="179"/>
    </location>
</feature>
<evidence type="ECO:0000313" key="8">
    <source>
        <dbReference type="EMBL" id="MEN3324025.1"/>
    </source>
</evidence>
<comment type="caution">
    <text evidence="8">The sequence shown here is derived from an EMBL/GenBank/DDBJ whole genome shotgun (WGS) entry which is preliminary data.</text>
</comment>
<keyword evidence="3" id="KW-1003">Cell membrane</keyword>
<feature type="transmembrane region" description="Helical" evidence="7">
    <location>
        <begin position="253"/>
        <end position="272"/>
    </location>
</feature>
<evidence type="ECO:0000256" key="5">
    <source>
        <dbReference type="ARBA" id="ARBA00022989"/>
    </source>
</evidence>
<comment type="subcellular location">
    <subcellularLocation>
        <location evidence="1">Cell membrane</location>
        <topology evidence="1">Multi-pass membrane protein</topology>
    </subcellularLocation>
</comment>
<protein>
    <submittedName>
        <fullName evidence="8">Chromate efflux transporter</fullName>
    </submittedName>
</protein>
<dbReference type="Pfam" id="PF02417">
    <property type="entry name" value="Chromate_transp"/>
    <property type="match status" value="2"/>
</dbReference>
<gene>
    <name evidence="8" type="primary">chrA</name>
    <name evidence="8" type="ORF">VP395_09825</name>
</gene>
<feature type="transmembrane region" description="Helical" evidence="7">
    <location>
        <begin position="410"/>
        <end position="427"/>
    </location>
</feature>
<feature type="transmembrane region" description="Helical" evidence="7">
    <location>
        <begin position="434"/>
        <end position="451"/>
    </location>
</feature>
<dbReference type="Proteomes" id="UP001416393">
    <property type="component" value="Unassembled WGS sequence"/>
</dbReference>
<feature type="transmembrane region" description="Helical" evidence="7">
    <location>
        <begin position="86"/>
        <end position="107"/>
    </location>
</feature>
<feature type="transmembrane region" description="Helical" evidence="7">
    <location>
        <begin position="223"/>
        <end position="241"/>
    </location>
</feature>
<name>A0ABV0ADP6_9FLAO</name>
<accession>A0ABV0ADP6</accession>
<dbReference type="NCBIfam" id="TIGR00937">
    <property type="entry name" value="2A51"/>
    <property type="match status" value="1"/>
</dbReference>
<evidence type="ECO:0000256" key="4">
    <source>
        <dbReference type="ARBA" id="ARBA00022692"/>
    </source>
</evidence>
<dbReference type="RefSeq" id="WP_346241832.1">
    <property type="nucleotide sequence ID" value="NZ_JAZHYP010000004.1"/>
</dbReference>
<comment type="similarity">
    <text evidence="2">Belongs to the chromate ion transporter (CHR) (TC 2.A.51) family.</text>
</comment>
<proteinExistence type="inferred from homology"/>